<feature type="compositionally biased region" description="Low complexity" evidence="13">
    <location>
        <begin position="573"/>
        <end position="588"/>
    </location>
</feature>
<keyword evidence="4" id="KW-0547">Nucleotide-binding</keyword>
<dbReference type="InterPro" id="IPR011545">
    <property type="entry name" value="DEAD/DEAH_box_helicase_dom"/>
</dbReference>
<dbReference type="GO" id="GO:0003724">
    <property type="term" value="F:RNA helicase activity"/>
    <property type="evidence" value="ECO:0007669"/>
    <property type="project" value="UniProtKB-EC"/>
</dbReference>
<dbReference type="KEGG" id="tpal:117639223"/>
<dbReference type="RefSeq" id="XP_034230572.1">
    <property type="nucleotide sequence ID" value="XM_034374681.1"/>
</dbReference>
<dbReference type="PROSITE" id="PS51203">
    <property type="entry name" value="CS"/>
    <property type="match status" value="1"/>
</dbReference>
<dbReference type="GO" id="GO:0005524">
    <property type="term" value="F:ATP binding"/>
    <property type="evidence" value="ECO:0007669"/>
    <property type="project" value="UniProtKB-KW"/>
</dbReference>
<feature type="compositionally biased region" description="Low complexity" evidence="13">
    <location>
        <begin position="250"/>
        <end position="296"/>
    </location>
</feature>
<keyword evidence="7 18" id="KW-0347">Helicase</keyword>
<dbReference type="Pfam" id="PF00567">
    <property type="entry name" value="TUDOR"/>
    <property type="match status" value="2"/>
</dbReference>
<dbReference type="OrthoDB" id="249932at2759"/>
<dbReference type="GO" id="GO:0003676">
    <property type="term" value="F:nucleic acid binding"/>
    <property type="evidence" value="ECO:0007669"/>
    <property type="project" value="InterPro"/>
</dbReference>
<evidence type="ECO:0000259" key="14">
    <source>
        <dbReference type="PROSITE" id="PS50304"/>
    </source>
</evidence>
<feature type="domain" description="Tudor" evidence="14">
    <location>
        <begin position="1426"/>
        <end position="1483"/>
    </location>
</feature>
<feature type="compositionally biased region" description="Polar residues" evidence="13">
    <location>
        <begin position="335"/>
        <end position="351"/>
    </location>
</feature>
<feature type="compositionally biased region" description="Low complexity" evidence="13">
    <location>
        <begin position="501"/>
        <end position="519"/>
    </location>
</feature>
<evidence type="ECO:0000313" key="18">
    <source>
        <dbReference type="RefSeq" id="XP_034230571.1"/>
    </source>
</evidence>
<evidence type="ECO:0000256" key="1">
    <source>
        <dbReference type="ARBA" id="ARBA00012552"/>
    </source>
</evidence>
<dbReference type="PROSITE" id="PS50304">
    <property type="entry name" value="TUDOR"/>
    <property type="match status" value="1"/>
</dbReference>
<feature type="region of interest" description="Disordered" evidence="13">
    <location>
        <begin position="400"/>
        <end position="607"/>
    </location>
</feature>
<evidence type="ECO:0000256" key="7">
    <source>
        <dbReference type="ARBA" id="ARBA00022806"/>
    </source>
</evidence>
<dbReference type="CDD" id="cd20379">
    <property type="entry name" value="Tudor_dTUD-like"/>
    <property type="match status" value="1"/>
</dbReference>
<proteinExistence type="predicted"/>
<dbReference type="GO" id="GO:0042078">
    <property type="term" value="P:germ-line stem cell division"/>
    <property type="evidence" value="ECO:0007669"/>
    <property type="project" value="TreeGrafter"/>
</dbReference>
<feature type="compositionally biased region" description="Low complexity" evidence="13">
    <location>
        <begin position="547"/>
        <end position="566"/>
    </location>
</feature>
<dbReference type="CDD" id="cd20435">
    <property type="entry name" value="Tudor_TDRD12_rpt2"/>
    <property type="match status" value="1"/>
</dbReference>
<keyword evidence="5" id="KW-0221">Differentiation</keyword>
<evidence type="ECO:0000259" key="16">
    <source>
        <dbReference type="PROSITE" id="PS51203"/>
    </source>
</evidence>
<dbReference type="GO" id="GO:0016787">
    <property type="term" value="F:hydrolase activity"/>
    <property type="evidence" value="ECO:0007669"/>
    <property type="project" value="UniProtKB-KW"/>
</dbReference>
<dbReference type="GO" id="GO:0007283">
    <property type="term" value="P:spermatogenesis"/>
    <property type="evidence" value="ECO:0007669"/>
    <property type="project" value="UniProtKB-KW"/>
</dbReference>
<evidence type="ECO:0000313" key="17">
    <source>
        <dbReference type="Proteomes" id="UP000515158"/>
    </source>
</evidence>
<evidence type="ECO:0000256" key="8">
    <source>
        <dbReference type="ARBA" id="ARBA00022840"/>
    </source>
</evidence>
<feature type="compositionally biased region" description="Polar residues" evidence="13">
    <location>
        <begin position="481"/>
        <end position="500"/>
    </location>
</feature>
<dbReference type="GeneID" id="117639223"/>
<accession>A0A6P8Y9X8</accession>
<name>A0A6P8Y9X8_THRPL</name>
<feature type="domain" description="CS" evidence="16">
    <location>
        <begin position="1718"/>
        <end position="1805"/>
    </location>
</feature>
<gene>
    <name evidence="18 19" type="primary">LOC117639223</name>
</gene>
<dbReference type="Proteomes" id="UP000515158">
    <property type="component" value="Unplaced"/>
</dbReference>
<evidence type="ECO:0000256" key="3">
    <source>
        <dbReference type="ARBA" id="ARBA00022737"/>
    </source>
</evidence>
<comment type="catalytic activity">
    <reaction evidence="12">
        <text>ATP + H2O = ADP + phosphate + H(+)</text>
        <dbReference type="Rhea" id="RHEA:13065"/>
        <dbReference type="ChEBI" id="CHEBI:15377"/>
        <dbReference type="ChEBI" id="CHEBI:15378"/>
        <dbReference type="ChEBI" id="CHEBI:30616"/>
        <dbReference type="ChEBI" id="CHEBI:43474"/>
        <dbReference type="ChEBI" id="CHEBI:456216"/>
        <dbReference type="EC" id="3.6.4.13"/>
    </reaction>
</comment>
<evidence type="ECO:0000256" key="2">
    <source>
        <dbReference type="ARBA" id="ARBA00022473"/>
    </source>
</evidence>
<evidence type="ECO:0000313" key="19">
    <source>
        <dbReference type="RefSeq" id="XP_034230572.1"/>
    </source>
</evidence>
<feature type="compositionally biased region" description="Basic and acidic residues" evidence="13">
    <location>
        <begin position="1855"/>
        <end position="1866"/>
    </location>
</feature>
<dbReference type="InterPro" id="IPR014001">
    <property type="entry name" value="Helicase_ATP-bd"/>
</dbReference>
<dbReference type="GO" id="GO:0005737">
    <property type="term" value="C:cytoplasm"/>
    <property type="evidence" value="ECO:0007669"/>
    <property type="project" value="UniProtKB-ARBA"/>
</dbReference>
<dbReference type="GO" id="GO:0051321">
    <property type="term" value="P:meiotic cell cycle"/>
    <property type="evidence" value="ECO:0007669"/>
    <property type="project" value="UniProtKB-KW"/>
</dbReference>
<keyword evidence="17" id="KW-1185">Reference proteome</keyword>
<organism evidence="19">
    <name type="scientific">Thrips palmi</name>
    <name type="common">Melon thrips</name>
    <dbReference type="NCBI Taxonomy" id="161013"/>
    <lineage>
        <taxon>Eukaryota</taxon>
        <taxon>Metazoa</taxon>
        <taxon>Ecdysozoa</taxon>
        <taxon>Arthropoda</taxon>
        <taxon>Hexapoda</taxon>
        <taxon>Insecta</taxon>
        <taxon>Pterygota</taxon>
        <taxon>Neoptera</taxon>
        <taxon>Paraneoptera</taxon>
        <taxon>Thysanoptera</taxon>
        <taxon>Terebrantia</taxon>
        <taxon>Thripoidea</taxon>
        <taxon>Thripidae</taxon>
        <taxon>Thrips</taxon>
    </lineage>
</organism>
<evidence type="ECO:0000256" key="5">
    <source>
        <dbReference type="ARBA" id="ARBA00022782"/>
    </source>
</evidence>
<dbReference type="SMART" id="SM00333">
    <property type="entry name" value="TUDOR"/>
    <property type="match status" value="3"/>
</dbReference>
<feature type="domain" description="Helicase ATP-binding" evidence="15">
    <location>
        <begin position="687"/>
        <end position="874"/>
    </location>
</feature>
<dbReference type="Gene3D" id="2.40.50.90">
    <property type="match status" value="2"/>
</dbReference>
<evidence type="ECO:0000256" key="4">
    <source>
        <dbReference type="ARBA" id="ARBA00022741"/>
    </source>
</evidence>
<evidence type="ECO:0000259" key="15">
    <source>
        <dbReference type="PROSITE" id="PS51192"/>
    </source>
</evidence>
<evidence type="ECO:0000256" key="10">
    <source>
        <dbReference type="ARBA" id="ARBA00023158"/>
    </source>
</evidence>
<dbReference type="InterPro" id="IPR035437">
    <property type="entry name" value="SNase_OB-fold_sf"/>
</dbReference>
<keyword evidence="3" id="KW-0677">Repeat</keyword>
<dbReference type="Gene3D" id="2.30.30.140">
    <property type="match status" value="3"/>
</dbReference>
<dbReference type="SUPFAM" id="SSF63748">
    <property type="entry name" value="Tudor/PWWP/MBT"/>
    <property type="match status" value="3"/>
</dbReference>
<keyword evidence="8" id="KW-0067">ATP-binding</keyword>
<protein>
    <recommendedName>
        <fullName evidence="1">RNA helicase</fullName>
        <ecNumber evidence="1">3.6.4.13</ecNumber>
    </recommendedName>
</protein>
<dbReference type="PROSITE" id="PS51192">
    <property type="entry name" value="HELICASE_ATP_BIND_1"/>
    <property type="match status" value="1"/>
</dbReference>
<evidence type="ECO:0000256" key="6">
    <source>
        <dbReference type="ARBA" id="ARBA00022801"/>
    </source>
</evidence>
<dbReference type="Gene3D" id="3.40.50.300">
    <property type="entry name" value="P-loop containing nucleotide triphosphate hydrolases"/>
    <property type="match status" value="1"/>
</dbReference>
<dbReference type="SUPFAM" id="SSF49764">
    <property type="entry name" value="HSP20-like chaperones"/>
    <property type="match status" value="1"/>
</dbReference>
<keyword evidence="11" id="KW-0469">Meiosis</keyword>
<dbReference type="SMART" id="SM00487">
    <property type="entry name" value="DEXDc"/>
    <property type="match status" value="1"/>
</dbReference>
<feature type="compositionally biased region" description="Low complexity" evidence="13">
    <location>
        <begin position="458"/>
        <end position="467"/>
    </location>
</feature>
<dbReference type="Pfam" id="PF00270">
    <property type="entry name" value="DEAD"/>
    <property type="match status" value="1"/>
</dbReference>
<dbReference type="GO" id="GO:0031047">
    <property type="term" value="P:regulatory ncRNA-mediated gene silencing"/>
    <property type="evidence" value="ECO:0007669"/>
    <property type="project" value="UniProtKB-KW"/>
</dbReference>
<dbReference type="PANTHER" id="PTHR22655:SF2">
    <property type="entry name" value="ATP-DEPENDENT RNA HELICASE TDRD12-RELATED"/>
    <property type="match status" value="1"/>
</dbReference>
<feature type="compositionally biased region" description="Polar residues" evidence="13">
    <location>
        <begin position="531"/>
        <end position="546"/>
    </location>
</feature>
<evidence type="ECO:0000256" key="12">
    <source>
        <dbReference type="ARBA" id="ARBA00047984"/>
    </source>
</evidence>
<reference evidence="18 19" key="1">
    <citation type="submission" date="2025-04" db="UniProtKB">
        <authorList>
            <consortium name="RefSeq"/>
        </authorList>
    </citation>
    <scope>IDENTIFICATION</scope>
    <source>
        <tissue evidence="18 19">Total insect</tissue>
    </source>
</reference>
<keyword evidence="6" id="KW-0378">Hydrolase</keyword>
<dbReference type="EC" id="3.6.4.13" evidence="1"/>
<keyword evidence="9" id="KW-0744">Spermatogenesis</keyword>
<evidence type="ECO:0000256" key="13">
    <source>
        <dbReference type="SAM" id="MobiDB-lite"/>
    </source>
</evidence>
<dbReference type="InterPro" id="IPR027417">
    <property type="entry name" value="P-loop_NTPase"/>
</dbReference>
<dbReference type="PANTHER" id="PTHR22655">
    <property type="entry name" value="ATP-DEPENDENT RNA HELICASE TDRD12-RELATED"/>
    <property type="match status" value="1"/>
</dbReference>
<sequence>MDEHIPKNALHIQINKFRTPASVWATEIAGEGMSEERLQLYLLESELGKTFKRNRKKEPSLVREADDIVAVQSLNNSNLWHRGKIECRMELQTGPKYKVFLLDHGLTFLLRPEKLYSIPYKLPDVPYQALVLMLEGIVPTSLTLSPDLQNFHPEISEGWTPAAEHFVNDVRNSYLEAYFVEKSRSPRGNARYGDILIKMPDNEKLFSLSTLLCEKKFAKYNQVEFERRQQVEMDASETSECESPLSFGYSTDTSTSFSPSPARSMMSSQRPSMMEYLQSVASSQSTVASSQSAQEAPVIPEPLPQSSSDGEHIVRTSPQTKGRLSFLEQLKKSKSASNETRTNEVVLTQTCSSSSTPTKVNSSVEEQVSAPLHSQSAPEELSAPKSLGACFVPAGYSAKKEPKHNVQSQPHSSRSPLKSSDSEDSFSSSSKQSMKSCQNGPSTPNGRDLMFKTKLMYSSDSSTSDSSLQRRGPAQKGPANCSLSSSFQTARDSSDGATCHSSNSSLQSSPGSMSLLSKLAQKRPVPPANCPLNSSSQTAQDSNDSASCHSNDSSLQSSSGLMSLLSKLRKQQTPPSSRTDESTSSESTAGITELIPARQPDQDKQIPLDSSSLMRNRLLSGPKIPVTDHVLPNETFLSRSVLLHGGLRPVPWVNFNDVKLKFSSTIEKYLQERRWCYNILTLEKYMWPAIQLRQNVVMISPKRSGKTSSYIIPIMDFMCSQEETLKGCGPLALILCSGSKSATNIYEECIKIVRNMKNPPQVQVVYGLTVANPLIFKLINGCEIFITTPPCLLRIMNKHGYALTFRRLQHLILDEADIMMTRFLKEIKEIQAKVVAEQTIRPKDEPIQIVVSSEKWEPHLLSFSEHLRGNPLLCINDCFEACVYGKPDVIFHLTQSGKKLSKLIEILKSQIGLQKTVVFCDATEVSRVEEFIENACLNYLVVRPGIELRHIETILSSWNSSKAGHHYILLCPDSEFYDLKITDATSIVHYSFPIDDKSYFVKRLSAILGNLPNKMEVKTLKTTNLSPSIHLLMDESNTEQLPVIVQLMQRIAGKLDQKYLDLAKSISMNKERRTKINKLFCKNIKMFGQCINTVDCSNRHVFVNELDLSEILPSSGHVSMQVTQVHSAGHYSVRLVEHIDVDGKKKKWPSGYVKIGLLMSSHFRKESSRICVGEINVGDLFAVETEIGLFQRVQILEVKDRDKYGKPLSMLVQFLDEGHHDTVKEYMLHELPEDLKAFPAQVVDVFLCGLQPADQDSDFGADANWTVKKWLKSTNESEDSRQTLLQGQIMLSMAGSLWIDPVYILEWLPLTREHITRRNINQSLLRDHLALPNPEHLPNLFKLCGKEPLVLSSVNAAVQCPIKPREQAKPSWAFLEAEIFEEINFISAESVSVFFVRKVKFEPLLHELIKDINTKGIPRKSEEVSLLSPGSICLASHKDEWHRVIIRSQNEDHSFTVFYVDYGDFGNVTHEQIKCIPDWAITRLPFQAIECSLAGIASCDTVDKLYDVADCRSLLAKICKKKDATLTSGNHYVIVIIDCSKQVPSILNKDLLELEGVGQCAEEMELLDFELDESLLNKCSNMVRAEPEMPVSQHNTDYEDPDLDLSDLEFKEEDLSGFVDNDTDDGLGNFEIFGLDLLAESFKKENKEAVEELAKQLQASALAPQHQQPPLKKAASREPTHQAEKAHVVQADGDGDSDWEVQEYEYIGRSVLPVLCSARPPTTKWLEDLYFVWIKICVTGVENYFLKWTCDRFQFSTSVNGRLYHIDQQLRGAIVPSSVSSVVKGFSVEIKMRKAYSGLLWERLLFPLRKFAWLTPDLEAIDLDSSDSEGEDTLKTLNKEIRKIPLKLRRRPLDKYEKSQQVRPDLESDSPDSNCEYEMVDSDEMF</sequence>
<feature type="compositionally biased region" description="Basic and acidic residues" evidence="13">
    <location>
        <begin position="1675"/>
        <end position="1687"/>
    </location>
</feature>
<evidence type="ECO:0000256" key="11">
    <source>
        <dbReference type="ARBA" id="ARBA00023254"/>
    </source>
</evidence>
<keyword evidence="2" id="KW-0217">Developmental protein</keyword>
<dbReference type="InterPro" id="IPR008978">
    <property type="entry name" value="HSP20-like_chaperone"/>
</dbReference>
<feature type="region of interest" description="Disordered" evidence="13">
    <location>
        <begin position="1855"/>
        <end position="1886"/>
    </location>
</feature>
<dbReference type="SUPFAM" id="SSF52540">
    <property type="entry name" value="P-loop containing nucleoside triphosphate hydrolases"/>
    <property type="match status" value="1"/>
</dbReference>
<feature type="region of interest" description="Disordered" evidence="13">
    <location>
        <begin position="1660"/>
        <end position="1695"/>
    </location>
</feature>
<dbReference type="InterPro" id="IPR002999">
    <property type="entry name" value="Tudor"/>
</dbReference>
<dbReference type="RefSeq" id="XP_034230571.1">
    <property type="nucleotide sequence ID" value="XM_034374680.1"/>
</dbReference>
<feature type="compositionally biased region" description="Low complexity" evidence="13">
    <location>
        <begin position="352"/>
        <end position="364"/>
    </location>
</feature>
<feature type="region of interest" description="Disordered" evidence="13">
    <location>
        <begin position="234"/>
        <end position="383"/>
    </location>
</feature>
<dbReference type="InterPro" id="IPR007052">
    <property type="entry name" value="CS_dom"/>
</dbReference>
<keyword evidence="10" id="KW-0943">RNA-mediated gene silencing</keyword>
<dbReference type="Gene3D" id="2.60.40.790">
    <property type="match status" value="1"/>
</dbReference>
<feature type="compositionally biased region" description="Low complexity" evidence="13">
    <location>
        <begin position="408"/>
        <end position="436"/>
    </location>
</feature>
<evidence type="ECO:0000256" key="9">
    <source>
        <dbReference type="ARBA" id="ARBA00022871"/>
    </source>
</evidence>